<keyword evidence="7" id="KW-1133">Transmembrane helix</keyword>
<dbReference type="GO" id="GO:0005886">
    <property type="term" value="C:plasma membrane"/>
    <property type="evidence" value="ECO:0007669"/>
    <property type="project" value="UniProtKB-SubCell"/>
</dbReference>
<accession>J4WY50</accession>
<keyword evidence="5 7" id="KW-0472">Membrane</keyword>
<sequence>MKALFYIFTLIPISLIRRLITIIFYTGIYKLLKSYKVTLINLNIAYKDKSLNELQDLAKQSLIETIVSGYETMCSWSRPIHKSGKNIFRVDNNFLINNYLRENNGLALIAIHNRSVDMLLKWINANTKTTTLYKKIKIEILDRFVRKQREENNNEVYETDINGVRKIFKAFKQNKVICIAADQVPQRGMGEYIDLFGMEAYTTTLAPSLVYKTQKPAVFLCMNSNKENDLIITIKPCKNSIYNESEHKLSLNKSIEELININPIDYSWEYKRYRRQISGTDPYKDV</sequence>
<name>J4WY50_9GAMM</name>
<dbReference type="GO" id="GO:0009247">
    <property type="term" value="P:glycolipid biosynthetic process"/>
    <property type="evidence" value="ECO:0007669"/>
    <property type="project" value="UniProtKB-ARBA"/>
</dbReference>
<reference evidence="8 9" key="1">
    <citation type="journal article" date="2012" name="ISME J.">
        <title>Genomic insights to SAR86, an abundant and uncultivated marine bacterial lineage.</title>
        <authorList>
            <person name="Dupont C.L."/>
            <person name="Rusch D.B."/>
            <person name="Yooseph S."/>
            <person name="Lombardo M.J."/>
            <person name="Richter R.A."/>
            <person name="Valas R."/>
            <person name="Novotny M."/>
            <person name="Yee-Greenbaum J."/>
            <person name="Selengut J.D."/>
            <person name="Haft D.H."/>
            <person name="Halpern A.L."/>
            <person name="Lasken R.S."/>
            <person name="Nealson K."/>
            <person name="Friedman R."/>
            <person name="Venter J.C."/>
        </authorList>
    </citation>
    <scope>NUCLEOTIDE SEQUENCE [LARGE SCALE GENOMIC DNA]</scope>
</reference>
<dbReference type="InterPro" id="IPR004960">
    <property type="entry name" value="LipA_acyltrans"/>
</dbReference>
<dbReference type="Pfam" id="PF03279">
    <property type="entry name" value="Lip_A_acyltrans"/>
    <property type="match status" value="1"/>
</dbReference>
<dbReference type="EMBL" id="JH611186">
    <property type="protein sequence ID" value="EJP72805.1"/>
    <property type="molecule type" value="Genomic_DNA"/>
</dbReference>
<feature type="transmembrane region" description="Helical" evidence="7">
    <location>
        <begin position="6"/>
        <end position="28"/>
    </location>
</feature>
<keyword evidence="6 8" id="KW-0012">Acyltransferase</keyword>
<dbReference type="PANTHER" id="PTHR30606:SF10">
    <property type="entry name" value="PHOSPHATIDYLINOSITOL MANNOSIDE ACYLTRANSFERASE"/>
    <property type="match status" value="1"/>
</dbReference>
<dbReference type="Proteomes" id="UP000010116">
    <property type="component" value="Unassembled WGS sequence"/>
</dbReference>
<keyword evidence="2" id="KW-1003">Cell membrane</keyword>
<proteinExistence type="predicted"/>
<keyword evidence="7" id="KW-0812">Transmembrane</keyword>
<dbReference type="PANTHER" id="PTHR30606">
    <property type="entry name" value="LIPID A BIOSYNTHESIS LAUROYL ACYLTRANSFERASE"/>
    <property type="match status" value="1"/>
</dbReference>
<evidence type="ECO:0000256" key="6">
    <source>
        <dbReference type="ARBA" id="ARBA00023315"/>
    </source>
</evidence>
<protein>
    <submittedName>
        <fullName evidence="8">Putative lauroyl/myristoyl acyltransferase</fullName>
    </submittedName>
</protein>
<dbReference type="AlphaFoldDB" id="J4WY50"/>
<evidence type="ECO:0000256" key="7">
    <source>
        <dbReference type="SAM" id="Phobius"/>
    </source>
</evidence>
<keyword evidence="3" id="KW-0997">Cell inner membrane</keyword>
<dbReference type="CDD" id="cd07984">
    <property type="entry name" value="LPLAT_LABLAT-like"/>
    <property type="match status" value="1"/>
</dbReference>
<organism evidence="8 9">
    <name type="scientific">SAR86 cluster bacterium SAR86B</name>
    <dbReference type="NCBI Taxonomy" id="1123867"/>
    <lineage>
        <taxon>Bacteria</taxon>
        <taxon>Pseudomonadati</taxon>
        <taxon>Pseudomonadota</taxon>
        <taxon>Gammaproteobacteria</taxon>
        <taxon>SAR86 cluster</taxon>
    </lineage>
</organism>
<gene>
    <name evidence="8" type="ORF">NT02SARS_1506</name>
</gene>
<keyword evidence="4 8" id="KW-0808">Transferase</keyword>
<comment type="subcellular location">
    <subcellularLocation>
        <location evidence="1">Cell inner membrane</location>
    </subcellularLocation>
</comment>
<evidence type="ECO:0000313" key="9">
    <source>
        <dbReference type="Proteomes" id="UP000010116"/>
    </source>
</evidence>
<evidence type="ECO:0000256" key="4">
    <source>
        <dbReference type="ARBA" id="ARBA00022679"/>
    </source>
</evidence>
<evidence type="ECO:0000256" key="1">
    <source>
        <dbReference type="ARBA" id="ARBA00004533"/>
    </source>
</evidence>
<evidence type="ECO:0000256" key="5">
    <source>
        <dbReference type="ARBA" id="ARBA00023136"/>
    </source>
</evidence>
<evidence type="ECO:0000256" key="2">
    <source>
        <dbReference type="ARBA" id="ARBA00022475"/>
    </source>
</evidence>
<dbReference type="HOGENOM" id="CLU_049421_0_0_6"/>
<evidence type="ECO:0000256" key="3">
    <source>
        <dbReference type="ARBA" id="ARBA00022519"/>
    </source>
</evidence>
<evidence type="ECO:0000313" key="8">
    <source>
        <dbReference type="EMBL" id="EJP72805.1"/>
    </source>
</evidence>
<dbReference type="GO" id="GO:0016746">
    <property type="term" value="F:acyltransferase activity"/>
    <property type="evidence" value="ECO:0007669"/>
    <property type="project" value="UniProtKB-KW"/>
</dbReference>